<dbReference type="InterPro" id="IPR000330">
    <property type="entry name" value="SNF2_N"/>
</dbReference>
<dbReference type="GO" id="GO:0005634">
    <property type="term" value="C:nucleus"/>
    <property type="evidence" value="ECO:0007669"/>
    <property type="project" value="TreeGrafter"/>
</dbReference>
<feature type="region of interest" description="Disordered" evidence="4">
    <location>
        <begin position="1"/>
        <end position="201"/>
    </location>
</feature>
<dbReference type="PANTHER" id="PTHR45626">
    <property type="entry name" value="TRANSCRIPTION TERMINATION FACTOR 2-RELATED"/>
    <property type="match status" value="1"/>
</dbReference>
<dbReference type="Gene3D" id="3.40.50.300">
    <property type="entry name" value="P-loop containing nucleotide triphosphate hydrolases"/>
    <property type="match status" value="1"/>
</dbReference>
<evidence type="ECO:0000256" key="3">
    <source>
        <dbReference type="ARBA" id="ARBA00022840"/>
    </source>
</evidence>
<dbReference type="OrthoDB" id="448448at2759"/>
<keyword evidence="8" id="KW-1185">Reference proteome</keyword>
<feature type="domain" description="Helicase ATP-binding" evidence="5">
    <location>
        <begin position="497"/>
        <end position="683"/>
    </location>
</feature>
<keyword evidence="3" id="KW-0067">ATP-binding</keyword>
<organism evidence="7 8">
    <name type="scientific">Cyphellophora attinorum</name>
    <dbReference type="NCBI Taxonomy" id="1664694"/>
    <lineage>
        <taxon>Eukaryota</taxon>
        <taxon>Fungi</taxon>
        <taxon>Dikarya</taxon>
        <taxon>Ascomycota</taxon>
        <taxon>Pezizomycotina</taxon>
        <taxon>Eurotiomycetes</taxon>
        <taxon>Chaetothyriomycetidae</taxon>
        <taxon>Chaetothyriales</taxon>
        <taxon>Cyphellophoraceae</taxon>
        <taxon>Cyphellophora</taxon>
    </lineage>
</organism>
<dbReference type="CDD" id="cd18008">
    <property type="entry name" value="DEXDc_SHPRH-like"/>
    <property type="match status" value="1"/>
</dbReference>
<dbReference type="GO" id="GO:0008094">
    <property type="term" value="F:ATP-dependent activity, acting on DNA"/>
    <property type="evidence" value="ECO:0007669"/>
    <property type="project" value="TreeGrafter"/>
</dbReference>
<sequence>MDPRMLLDPKGALKRQQQSTSIASTSAAKSPPMSDKLKPSPSTKRSPASQSSTPLSPNRPAPTYDPRALLDPRNRSRPQQIRSPAMKANGVNGTNHSHSDGPPDPALLQNGDASEPVSVAPPAVSRENSFNGKRAIENLYGVESRSDQPKKKVKSPQDETERDSRAKSQKFNSSGTGIIGDYMKRRDDPNYQNRPTLLPPVEAKDDRVVDLTSEIDNNGNDDFVITGSSTKEREVCFGAIYTDAMAFLVPKPRKNKGASFLQQGQWPPMRCSLGRGTEEAKTTIIKVIDPSNKEFAKITAHGAAGLATLMDSIETLRTQPRLLNRPRRKDEQEHAPCSQTMKLAVNLYGQRRDAEPVGRILGQLNIWLNDVSKDLRDPGTELLNPHKMISHKAPARGKPVTRAVNQKSVVEAGSEEAMDRAVEKIFDHFANENIEETDAPHGILTPLLPHQKQALTFMLRHESPPDYEDDTSSKLWSKKYSKTGIYYQEAVCNLTINEPPPVSLGGLLADVMGLGKTLESLTLIAATTDKAKAFSKTQVQRGPENPDRQISANSKATLIVCPMSTVANWESQIKEHLDPSFTWVTHHGSNRTKNPYDLRKYDIIITTYGTLQSETRNGFGGVLRSIKWFRVILDEAHTIRESSALQSQACFELEADRRWCLTGTPIQNKLADLGSLCQFLRLYPYDSVAEFSLYIVKRAGSGDSTFLKRLRVFIDSFTLRRERDKINLPPKEDLQVAVEFSDAESKLHEFFRGRSEIILADLKKQRDEGKKHNMQISVLQGITILRLICAHGRELLREDDLETYKGGAPEDAIELDDEEDVKTMTPLQAYELFRMMDDADYDVCRNCDSSIAASTPAADGDTDTGPRCYILPCRDLLCAPCFRQYKSNYDDKPDDSSLQCALCHGITTATYVAIEGNVNDKIETMQANQPQSKNKDRYGGPASKTLALLEDIDKMTEESKPLEVAGEPPLKCVVFSEFTSHLSLIARALEARGYKTARIDGSMSLSKRKKVLEALATDNTLTILLASIKAAGQGLNLTAASRAFIMEPLWNPAAEAQAVDRIYRIGQTRPVVVKRYHMKASIEESIMQLAEKKQKLADLSMGRNHKALSKKEMREQHYNEIRQLFESKKR</sequence>
<dbReference type="InterPro" id="IPR001650">
    <property type="entry name" value="Helicase_C-like"/>
</dbReference>
<feature type="compositionally biased region" description="Basic and acidic residues" evidence="4">
    <location>
        <begin position="144"/>
        <end position="166"/>
    </location>
</feature>
<feature type="domain" description="Helicase C-terminal" evidence="6">
    <location>
        <begin position="947"/>
        <end position="1114"/>
    </location>
</feature>
<dbReference type="GO" id="GO:0005524">
    <property type="term" value="F:ATP binding"/>
    <property type="evidence" value="ECO:0007669"/>
    <property type="project" value="UniProtKB-KW"/>
</dbReference>
<dbReference type="VEuPathDB" id="FungiDB:AB675_2632"/>
<dbReference type="CDD" id="cd18793">
    <property type="entry name" value="SF2_C_SNF"/>
    <property type="match status" value="1"/>
</dbReference>
<evidence type="ECO:0000313" key="7">
    <source>
        <dbReference type="EMBL" id="KPI45204.1"/>
    </source>
</evidence>
<dbReference type="GeneID" id="28734500"/>
<dbReference type="SUPFAM" id="SSF52540">
    <property type="entry name" value="P-loop containing nucleoside triphosphate hydrolases"/>
    <property type="match status" value="2"/>
</dbReference>
<name>A0A0N1HH61_9EURO</name>
<dbReference type="EMBL" id="LFJN01000002">
    <property type="protein sequence ID" value="KPI45204.1"/>
    <property type="molecule type" value="Genomic_DNA"/>
</dbReference>
<dbReference type="InterPro" id="IPR038718">
    <property type="entry name" value="SNF2-like_sf"/>
</dbReference>
<dbReference type="Pfam" id="PF00176">
    <property type="entry name" value="SNF2-rel_dom"/>
    <property type="match status" value="1"/>
</dbReference>
<evidence type="ECO:0000256" key="1">
    <source>
        <dbReference type="ARBA" id="ARBA00022741"/>
    </source>
</evidence>
<gene>
    <name evidence="7" type="ORF">AB675_2632</name>
</gene>
<feature type="compositionally biased region" description="Polar residues" evidence="4">
    <location>
        <begin position="40"/>
        <end position="56"/>
    </location>
</feature>
<feature type="compositionally biased region" description="Low complexity" evidence="4">
    <location>
        <begin position="16"/>
        <end position="30"/>
    </location>
</feature>
<dbReference type="Proteomes" id="UP000038010">
    <property type="component" value="Unassembled WGS sequence"/>
</dbReference>
<reference evidence="7 8" key="1">
    <citation type="submission" date="2015-06" db="EMBL/GenBank/DDBJ databases">
        <title>Draft genome of the ant-associated black yeast Phialophora attae CBS 131958.</title>
        <authorList>
            <person name="Moreno L.F."/>
            <person name="Stielow B.J."/>
            <person name="de Hoog S."/>
            <person name="Vicente V.A."/>
            <person name="Weiss V.A."/>
            <person name="de Vries M."/>
            <person name="Cruz L.M."/>
            <person name="Souza E.M."/>
        </authorList>
    </citation>
    <scope>NUCLEOTIDE SEQUENCE [LARGE SCALE GENOMIC DNA]</scope>
    <source>
        <strain evidence="7 8">CBS 131958</strain>
    </source>
</reference>
<dbReference type="STRING" id="1664694.A0A0N1HH61"/>
<dbReference type="AlphaFoldDB" id="A0A0N1HH61"/>
<accession>A0A0N1HH61</accession>
<keyword evidence="2" id="KW-0378">Hydrolase</keyword>
<keyword evidence="1" id="KW-0547">Nucleotide-binding</keyword>
<evidence type="ECO:0000259" key="6">
    <source>
        <dbReference type="PROSITE" id="PS51194"/>
    </source>
</evidence>
<dbReference type="Gene3D" id="3.40.50.10810">
    <property type="entry name" value="Tandem AAA-ATPase domain"/>
    <property type="match status" value="1"/>
</dbReference>
<dbReference type="Pfam" id="PF00271">
    <property type="entry name" value="Helicase_C"/>
    <property type="match status" value="1"/>
</dbReference>
<dbReference type="GO" id="GO:0006281">
    <property type="term" value="P:DNA repair"/>
    <property type="evidence" value="ECO:0007669"/>
    <property type="project" value="TreeGrafter"/>
</dbReference>
<protein>
    <submittedName>
        <fullName evidence="7">Uncharacterized protein</fullName>
    </submittedName>
</protein>
<dbReference type="InterPro" id="IPR049730">
    <property type="entry name" value="SNF2/RAD54-like_C"/>
</dbReference>
<evidence type="ECO:0000313" key="8">
    <source>
        <dbReference type="Proteomes" id="UP000038010"/>
    </source>
</evidence>
<dbReference type="GO" id="GO:0016787">
    <property type="term" value="F:hydrolase activity"/>
    <property type="evidence" value="ECO:0007669"/>
    <property type="project" value="UniProtKB-KW"/>
</dbReference>
<evidence type="ECO:0000259" key="5">
    <source>
        <dbReference type="PROSITE" id="PS51192"/>
    </source>
</evidence>
<dbReference type="PROSITE" id="PS51194">
    <property type="entry name" value="HELICASE_CTER"/>
    <property type="match status" value="1"/>
</dbReference>
<dbReference type="RefSeq" id="XP_018005167.1">
    <property type="nucleotide sequence ID" value="XM_018142620.1"/>
</dbReference>
<dbReference type="InterPro" id="IPR014001">
    <property type="entry name" value="Helicase_ATP-bd"/>
</dbReference>
<dbReference type="SMART" id="SM00487">
    <property type="entry name" value="DEXDc"/>
    <property type="match status" value="1"/>
</dbReference>
<evidence type="ECO:0000256" key="2">
    <source>
        <dbReference type="ARBA" id="ARBA00022801"/>
    </source>
</evidence>
<comment type="caution">
    <text evidence="7">The sequence shown here is derived from an EMBL/GenBank/DDBJ whole genome shotgun (WGS) entry which is preliminary data.</text>
</comment>
<dbReference type="InterPro" id="IPR027417">
    <property type="entry name" value="P-loop_NTPase"/>
</dbReference>
<dbReference type="InterPro" id="IPR050628">
    <property type="entry name" value="SNF2_RAD54_helicase_TF"/>
</dbReference>
<dbReference type="PANTHER" id="PTHR45626:SF52">
    <property type="entry name" value="SINGLE-STRANDED DNA-DEPENDENT ATPASE (EUROFUNG)"/>
    <property type="match status" value="1"/>
</dbReference>
<dbReference type="SMART" id="SM00490">
    <property type="entry name" value="HELICc"/>
    <property type="match status" value="1"/>
</dbReference>
<dbReference type="PROSITE" id="PS51192">
    <property type="entry name" value="HELICASE_ATP_BIND_1"/>
    <property type="match status" value="1"/>
</dbReference>
<evidence type="ECO:0000256" key="4">
    <source>
        <dbReference type="SAM" id="MobiDB-lite"/>
    </source>
</evidence>
<proteinExistence type="predicted"/>